<sequence>MGLFSKGDDGDGDEASGFWQERGFVAGAVVLGAVLVCVLLWIFIGGSGGNEAQPQPTPVPTATGGPTSDPSDDPTGPPATPSDDPTSTPTPKLPKPGSGGCKTAKPSQLIPRVAPVGVVWQFEDDMLFPLQQEAGPALTDRKGVRSCFAHSPTGAVFAAFALLAQIKNPVLTTDVLATRVAPGPGRDIAVQQNRATPTPRNEGKPGQFAGFKVVDYEPTRAIVSIAVRYDERTTGALPVTMVWDGKDWKGKLQTDGSFNGSTEPDLLGSLESYVGFQGA</sequence>
<keyword evidence="2" id="KW-1133">Transmembrane helix</keyword>
<feature type="compositionally biased region" description="Low complexity" evidence="1">
    <location>
        <begin position="60"/>
        <end position="69"/>
    </location>
</feature>
<evidence type="ECO:0000313" key="5">
    <source>
        <dbReference type="Proteomes" id="UP000295124"/>
    </source>
</evidence>
<dbReference type="Proteomes" id="UP000295124">
    <property type="component" value="Unassembled WGS sequence"/>
</dbReference>
<comment type="caution">
    <text evidence="4">The sequence shown here is derived from an EMBL/GenBank/DDBJ whole genome shotgun (WGS) entry which is preliminary data.</text>
</comment>
<feature type="domain" description="DUF8175" evidence="3">
    <location>
        <begin position="82"/>
        <end position="272"/>
    </location>
</feature>
<reference evidence="4 5" key="1">
    <citation type="submission" date="2019-03" db="EMBL/GenBank/DDBJ databases">
        <title>Draft genome sequences of novel Actinobacteria.</title>
        <authorList>
            <person name="Sahin N."/>
            <person name="Ay H."/>
            <person name="Saygin H."/>
        </authorList>
    </citation>
    <scope>NUCLEOTIDE SEQUENCE [LARGE SCALE GENOMIC DNA]</scope>
    <source>
        <strain evidence="4 5">JCM 13523</strain>
    </source>
</reference>
<name>A0A4R4ZYN5_9ACTN</name>
<feature type="region of interest" description="Disordered" evidence="1">
    <location>
        <begin position="49"/>
        <end position="107"/>
    </location>
</feature>
<keyword evidence="2" id="KW-0472">Membrane</keyword>
<evidence type="ECO:0000259" key="3">
    <source>
        <dbReference type="Pfam" id="PF26526"/>
    </source>
</evidence>
<keyword evidence="5" id="KW-1185">Reference proteome</keyword>
<protein>
    <recommendedName>
        <fullName evidence="3">DUF8175 domain-containing protein</fullName>
    </recommendedName>
</protein>
<accession>A0A4R4ZYN5</accession>
<organism evidence="4 5">
    <name type="scientific">Kribbella antibiotica</name>
    <dbReference type="NCBI Taxonomy" id="190195"/>
    <lineage>
        <taxon>Bacteria</taxon>
        <taxon>Bacillati</taxon>
        <taxon>Actinomycetota</taxon>
        <taxon>Actinomycetes</taxon>
        <taxon>Propionibacteriales</taxon>
        <taxon>Kribbellaceae</taxon>
        <taxon>Kribbella</taxon>
    </lineage>
</organism>
<gene>
    <name evidence="4" type="ORF">E1263_03915</name>
</gene>
<evidence type="ECO:0000256" key="2">
    <source>
        <dbReference type="SAM" id="Phobius"/>
    </source>
</evidence>
<dbReference type="EMBL" id="SMKX01000007">
    <property type="protein sequence ID" value="TDD62312.1"/>
    <property type="molecule type" value="Genomic_DNA"/>
</dbReference>
<feature type="transmembrane region" description="Helical" evidence="2">
    <location>
        <begin position="24"/>
        <end position="44"/>
    </location>
</feature>
<dbReference type="RefSeq" id="WP_132165428.1">
    <property type="nucleotide sequence ID" value="NZ_SMKX01000007.1"/>
</dbReference>
<keyword evidence="2" id="KW-0812">Transmembrane</keyword>
<evidence type="ECO:0000256" key="1">
    <source>
        <dbReference type="SAM" id="MobiDB-lite"/>
    </source>
</evidence>
<dbReference type="Pfam" id="PF26526">
    <property type="entry name" value="DUF8175"/>
    <property type="match status" value="1"/>
</dbReference>
<proteinExistence type="predicted"/>
<feature type="compositionally biased region" description="Low complexity" evidence="1">
    <location>
        <begin position="81"/>
        <end position="90"/>
    </location>
</feature>
<dbReference type="AlphaFoldDB" id="A0A4R4ZYN5"/>
<dbReference type="InterPro" id="IPR058488">
    <property type="entry name" value="DUF8175"/>
</dbReference>
<evidence type="ECO:0000313" key="4">
    <source>
        <dbReference type="EMBL" id="TDD62312.1"/>
    </source>
</evidence>
<dbReference type="OrthoDB" id="4428031at2"/>